<evidence type="ECO:0000256" key="1">
    <source>
        <dbReference type="ARBA" id="ARBA00001954"/>
    </source>
</evidence>
<protein>
    <submittedName>
        <fullName evidence="7">Alpha-ketoglutarate-dependent taurine dioxygenase</fullName>
    </submittedName>
</protein>
<dbReference type="PANTHER" id="PTHR10696:SF56">
    <property type="entry name" value="TAUD_TFDA-LIKE DOMAIN-CONTAINING PROTEIN"/>
    <property type="match status" value="1"/>
</dbReference>
<dbReference type="AlphaFoldDB" id="A0A542XHT3"/>
<gene>
    <name evidence="7" type="ORF">FB564_0344</name>
    <name evidence="6" type="ORF">Sar04_45910</name>
</gene>
<reference evidence="6 9" key="2">
    <citation type="submission" date="2021-03" db="EMBL/GenBank/DDBJ databases">
        <title>Whole genome shotgun sequence of Salinispora arenicola NBRC 105043.</title>
        <authorList>
            <person name="Komaki H."/>
            <person name="Tamura T."/>
        </authorList>
    </citation>
    <scope>NUCLEOTIDE SEQUENCE [LARGE SCALE GENOMIC DNA]</scope>
    <source>
        <strain evidence="6 9">NBRC 105043</strain>
    </source>
</reference>
<dbReference type="GO" id="GO:0051213">
    <property type="term" value="F:dioxygenase activity"/>
    <property type="evidence" value="ECO:0007669"/>
    <property type="project" value="UniProtKB-KW"/>
</dbReference>
<keyword evidence="9" id="KW-1185">Reference proteome</keyword>
<proteinExistence type="predicted"/>
<comment type="cofactor">
    <cofactor evidence="1">
        <name>Fe(2+)</name>
        <dbReference type="ChEBI" id="CHEBI:29033"/>
    </cofactor>
</comment>
<evidence type="ECO:0000313" key="9">
    <source>
        <dbReference type="Proteomes" id="UP000677457"/>
    </source>
</evidence>
<evidence type="ECO:0000313" key="6">
    <source>
        <dbReference type="EMBL" id="GIM87855.1"/>
    </source>
</evidence>
<sequence>MIYHVRVDPHDSQAGTRLAAALQGVGLATFEGVTDRASLLRLAGQVMHVWHHRDSEPDGVTAIGDRGELARRPGSAGFGRDELTVHTESSAEDQPPRLMLLFCARGAAAGGECRLVDGARLHHELAVRDPELLAALRTPRSVLFGGAAGHLGAVFAEHEGTTVVRFRLDDLARFSPQVTRKLASLQAVLRDLETSVPLRPGHGYLLCNTRWLHGRAAFTGERLMYRLLGNPLSAVEIPAGFATSLAEPATV</sequence>
<dbReference type="Gene3D" id="3.60.130.10">
    <property type="entry name" value="Clavaminate synthase-like"/>
    <property type="match status" value="1"/>
</dbReference>
<dbReference type="InterPro" id="IPR003819">
    <property type="entry name" value="TauD/TfdA-like"/>
</dbReference>
<evidence type="ECO:0000256" key="3">
    <source>
        <dbReference type="ARBA" id="ARBA00023004"/>
    </source>
</evidence>
<dbReference type="InterPro" id="IPR042098">
    <property type="entry name" value="TauD-like_sf"/>
</dbReference>
<evidence type="ECO:0000313" key="8">
    <source>
        <dbReference type="Proteomes" id="UP000315983"/>
    </source>
</evidence>
<comment type="caution">
    <text evidence="7">The sequence shown here is derived from an EMBL/GenBank/DDBJ whole genome shotgun (WGS) entry which is preliminary data.</text>
</comment>
<keyword evidence="2" id="KW-0560">Oxidoreductase</keyword>
<keyword evidence="3" id="KW-0408">Iron</keyword>
<feature type="domain" description="TauD/TfdA-like" evidence="5">
    <location>
        <begin position="9"/>
        <end position="227"/>
    </location>
</feature>
<organism evidence="7 8">
    <name type="scientific">Salinispora arenicola</name>
    <dbReference type="NCBI Taxonomy" id="168697"/>
    <lineage>
        <taxon>Bacteria</taxon>
        <taxon>Bacillati</taxon>
        <taxon>Actinomycetota</taxon>
        <taxon>Actinomycetes</taxon>
        <taxon>Micromonosporales</taxon>
        <taxon>Micromonosporaceae</taxon>
        <taxon>Salinispora</taxon>
    </lineage>
</organism>
<dbReference type="GO" id="GO:0017000">
    <property type="term" value="P:antibiotic biosynthetic process"/>
    <property type="evidence" value="ECO:0007669"/>
    <property type="project" value="UniProtKB-KW"/>
</dbReference>
<evidence type="ECO:0000313" key="7">
    <source>
        <dbReference type="EMBL" id="TQL35303.1"/>
    </source>
</evidence>
<dbReference type="Pfam" id="PF02668">
    <property type="entry name" value="TauD"/>
    <property type="match status" value="1"/>
</dbReference>
<accession>A0A542XHT3</accession>
<name>A0A542XHT3_SALAC</name>
<reference evidence="7 8" key="1">
    <citation type="submission" date="2019-06" db="EMBL/GenBank/DDBJ databases">
        <title>Sequencing the genomes of 1000 actinobacteria strains.</title>
        <authorList>
            <person name="Klenk H.-P."/>
        </authorList>
    </citation>
    <scope>NUCLEOTIDE SEQUENCE [LARGE SCALE GENOMIC DNA]</scope>
    <source>
        <strain evidence="7 8">DSM 44819</strain>
    </source>
</reference>
<dbReference type="SUPFAM" id="SSF51197">
    <property type="entry name" value="Clavaminate synthase-like"/>
    <property type="match status" value="1"/>
</dbReference>
<dbReference type="EMBL" id="VFOL01000001">
    <property type="protein sequence ID" value="TQL35303.1"/>
    <property type="molecule type" value="Genomic_DNA"/>
</dbReference>
<dbReference type="InterPro" id="IPR050411">
    <property type="entry name" value="AlphaKG_dependent_hydroxylases"/>
</dbReference>
<evidence type="ECO:0000256" key="2">
    <source>
        <dbReference type="ARBA" id="ARBA00023002"/>
    </source>
</evidence>
<dbReference type="Proteomes" id="UP000315983">
    <property type="component" value="Unassembled WGS sequence"/>
</dbReference>
<evidence type="ECO:0000256" key="4">
    <source>
        <dbReference type="ARBA" id="ARBA00023194"/>
    </source>
</evidence>
<dbReference type="PANTHER" id="PTHR10696">
    <property type="entry name" value="GAMMA-BUTYROBETAINE HYDROXYLASE-RELATED"/>
    <property type="match status" value="1"/>
</dbReference>
<dbReference type="RefSeq" id="WP_029025109.1">
    <property type="nucleotide sequence ID" value="NZ_BOQM01000049.1"/>
</dbReference>
<keyword evidence="4" id="KW-0045">Antibiotic biosynthesis</keyword>
<dbReference type="EMBL" id="BOQM01000049">
    <property type="protein sequence ID" value="GIM87855.1"/>
    <property type="molecule type" value="Genomic_DNA"/>
</dbReference>
<dbReference type="GeneID" id="93769699"/>
<evidence type="ECO:0000259" key="5">
    <source>
        <dbReference type="Pfam" id="PF02668"/>
    </source>
</evidence>
<keyword evidence="7" id="KW-0223">Dioxygenase</keyword>
<dbReference type="Proteomes" id="UP000677457">
    <property type="component" value="Unassembled WGS sequence"/>
</dbReference>